<comment type="caution">
    <text evidence="12">The sequence shown here is derived from an EMBL/GenBank/DDBJ whole genome shotgun (WGS) entry which is preliminary data.</text>
</comment>
<evidence type="ECO:0000256" key="5">
    <source>
        <dbReference type="ARBA" id="ARBA00022741"/>
    </source>
</evidence>
<evidence type="ECO:0000313" key="13">
    <source>
        <dbReference type="Proteomes" id="UP000038009"/>
    </source>
</evidence>
<evidence type="ECO:0000313" key="12">
    <source>
        <dbReference type="EMBL" id="KPI86050.1"/>
    </source>
</evidence>
<accession>A0A0N1I2X6</accession>
<dbReference type="Gene3D" id="3.40.50.300">
    <property type="entry name" value="P-loop containing nucleotide triphosphate hydrolases"/>
    <property type="match status" value="1"/>
</dbReference>
<dbReference type="OrthoDB" id="41266at2759"/>
<gene>
    <name evidence="12" type="ORF">ABL78_4888</name>
</gene>
<dbReference type="InterPro" id="IPR019009">
    <property type="entry name" value="SRP_receptor_beta_su"/>
</dbReference>
<evidence type="ECO:0000256" key="8">
    <source>
        <dbReference type="ARBA" id="ARBA00023134"/>
    </source>
</evidence>
<proteinExistence type="inferred from homology"/>
<keyword evidence="5" id="KW-0547">Nucleotide-binding</keyword>
<sequence>MSELYTGLVNETVVEAARVALEHYAAEHHTGSEARVLPGMITSAEEDVLQKAVLVGLHNLCRVQSTITTGSIHELNEGVSVNGDVQATNMAKADAAALLREGMLRLLHNATALQDVVQQVVTRIRTHLGSSNQLGTRHPEAVVSIYGAAPEVTLVLESAVEQQLLWKDSLAAASSRATATPYPSDFSAVQWVWLSAALVLGYLVVRLVFGRALGLGAVFSRRRRTKTVLIGLPDSGKTALFGQLVRHMQLRETRTSTRENTGPLLAAKKRGMPDTAPGVSIVDCPGHPRLRERMLRAVGEAVNVVVVIDAVSVQDSQHDGVAALAELLLGVLQSPEFYGVQRLLFSCTKRDEVTSYASKAVRKLLEAAMVASIESRQNAMGRVESVRDSSNTVITSRNRKSGRGGGTGRHFVLSVEGGDGVGSAGAGGHHDITRSHLRGAAAVAAGGAVDGGKRFSFEQLGIPFSFVDVSSRPHPTEHMYSVTPVEEFILAG</sequence>
<dbReference type="SUPFAM" id="SSF52540">
    <property type="entry name" value="P-loop containing nucleoside triphosphate hydrolases"/>
    <property type="match status" value="1"/>
</dbReference>
<reference evidence="12 13" key="1">
    <citation type="journal article" date="2015" name="PLoS Pathog.">
        <title>Leptomonas seymouri: Adaptations to the Dixenous Life Cycle Analyzed by Genome Sequencing, Transcriptome Profiling and Co-infection with Leishmania donovani.</title>
        <authorList>
            <person name="Kraeva N."/>
            <person name="Butenko A."/>
            <person name="Hlavacova J."/>
            <person name="Kostygov A."/>
            <person name="Myskova J."/>
            <person name="Grybchuk D."/>
            <person name="Lestinova T."/>
            <person name="Votypka J."/>
            <person name="Volf P."/>
            <person name="Opperdoes F."/>
            <person name="Flegontov P."/>
            <person name="Lukes J."/>
            <person name="Yurchenko V."/>
        </authorList>
    </citation>
    <scope>NUCLEOTIDE SEQUENCE [LARGE SCALE GENOMIC DNA]</scope>
    <source>
        <strain evidence="12 13">ATCC 30220</strain>
    </source>
</reference>
<evidence type="ECO:0000256" key="4">
    <source>
        <dbReference type="ARBA" id="ARBA00022692"/>
    </source>
</evidence>
<keyword evidence="8" id="KW-0342">GTP-binding</keyword>
<evidence type="ECO:0000256" key="10">
    <source>
        <dbReference type="ARBA" id="ARBA00023170"/>
    </source>
</evidence>
<evidence type="ECO:0000256" key="9">
    <source>
        <dbReference type="ARBA" id="ARBA00023136"/>
    </source>
</evidence>
<dbReference type="GO" id="GO:0005789">
    <property type="term" value="C:endoplasmic reticulum membrane"/>
    <property type="evidence" value="ECO:0007669"/>
    <property type="project" value="UniProtKB-SubCell"/>
</dbReference>
<evidence type="ECO:0000256" key="2">
    <source>
        <dbReference type="ARBA" id="ARBA00005619"/>
    </source>
</evidence>
<evidence type="ECO:0000256" key="3">
    <source>
        <dbReference type="ARBA" id="ARBA00020256"/>
    </source>
</evidence>
<dbReference type="Pfam" id="PF09439">
    <property type="entry name" value="SRPRB"/>
    <property type="match status" value="1"/>
</dbReference>
<evidence type="ECO:0000256" key="11">
    <source>
        <dbReference type="SAM" id="MobiDB-lite"/>
    </source>
</evidence>
<dbReference type="InterPro" id="IPR027417">
    <property type="entry name" value="P-loop_NTPase"/>
</dbReference>
<protein>
    <recommendedName>
        <fullName evidence="3">Signal recognition particle receptor subunit beta</fullName>
    </recommendedName>
</protein>
<keyword evidence="7" id="KW-1133">Transmembrane helix</keyword>
<keyword evidence="13" id="KW-1185">Reference proteome</keyword>
<comment type="subcellular location">
    <subcellularLocation>
        <location evidence="1">Endoplasmic reticulum membrane</location>
        <topology evidence="1">Single-pass membrane protein</topology>
    </subcellularLocation>
</comment>
<dbReference type="Proteomes" id="UP000038009">
    <property type="component" value="Unassembled WGS sequence"/>
</dbReference>
<dbReference type="GO" id="GO:0005525">
    <property type="term" value="F:GTP binding"/>
    <property type="evidence" value="ECO:0007669"/>
    <property type="project" value="UniProtKB-KW"/>
</dbReference>
<evidence type="ECO:0000256" key="6">
    <source>
        <dbReference type="ARBA" id="ARBA00022824"/>
    </source>
</evidence>
<keyword evidence="10" id="KW-0675">Receptor</keyword>
<keyword evidence="6" id="KW-0256">Endoplasmic reticulum</keyword>
<dbReference type="EMBL" id="LJSK01000151">
    <property type="protein sequence ID" value="KPI86050.1"/>
    <property type="molecule type" value="Genomic_DNA"/>
</dbReference>
<keyword evidence="9" id="KW-0472">Membrane</keyword>
<evidence type="ECO:0000256" key="1">
    <source>
        <dbReference type="ARBA" id="ARBA00004389"/>
    </source>
</evidence>
<name>A0A0N1I2X6_LEPSE</name>
<feature type="region of interest" description="Disordered" evidence="11">
    <location>
        <begin position="381"/>
        <end position="408"/>
    </location>
</feature>
<dbReference type="OMA" id="GRNATAM"/>
<comment type="similarity">
    <text evidence="2">Belongs to the SRP receptor beta subunit family.</text>
</comment>
<keyword evidence="4" id="KW-0812">Transmembrane</keyword>
<dbReference type="AlphaFoldDB" id="A0A0N1I2X6"/>
<dbReference type="VEuPathDB" id="TriTrypDB:Lsey_0151_0080"/>
<evidence type="ECO:0000256" key="7">
    <source>
        <dbReference type="ARBA" id="ARBA00022989"/>
    </source>
</evidence>
<organism evidence="12 13">
    <name type="scientific">Leptomonas seymouri</name>
    <dbReference type="NCBI Taxonomy" id="5684"/>
    <lineage>
        <taxon>Eukaryota</taxon>
        <taxon>Discoba</taxon>
        <taxon>Euglenozoa</taxon>
        <taxon>Kinetoplastea</taxon>
        <taxon>Metakinetoplastina</taxon>
        <taxon>Trypanosomatida</taxon>
        <taxon>Trypanosomatidae</taxon>
        <taxon>Leishmaniinae</taxon>
        <taxon>Leptomonas</taxon>
    </lineage>
</organism>